<organism evidence="1 2">
    <name type="scientific">Aldrovandia affinis</name>
    <dbReference type="NCBI Taxonomy" id="143900"/>
    <lineage>
        <taxon>Eukaryota</taxon>
        <taxon>Metazoa</taxon>
        <taxon>Chordata</taxon>
        <taxon>Craniata</taxon>
        <taxon>Vertebrata</taxon>
        <taxon>Euteleostomi</taxon>
        <taxon>Actinopterygii</taxon>
        <taxon>Neopterygii</taxon>
        <taxon>Teleostei</taxon>
        <taxon>Notacanthiformes</taxon>
        <taxon>Halosauridae</taxon>
        <taxon>Aldrovandia</taxon>
    </lineage>
</organism>
<keyword evidence="2" id="KW-1185">Reference proteome</keyword>
<reference evidence="1" key="1">
    <citation type="journal article" date="2023" name="Science">
        <title>Genome structures resolve the early diversification of teleost fishes.</title>
        <authorList>
            <person name="Parey E."/>
            <person name="Louis A."/>
            <person name="Montfort J."/>
            <person name="Bouchez O."/>
            <person name="Roques C."/>
            <person name="Iampietro C."/>
            <person name="Lluch J."/>
            <person name="Castinel A."/>
            <person name="Donnadieu C."/>
            <person name="Desvignes T."/>
            <person name="Floi Bucao C."/>
            <person name="Jouanno E."/>
            <person name="Wen M."/>
            <person name="Mejri S."/>
            <person name="Dirks R."/>
            <person name="Jansen H."/>
            <person name="Henkel C."/>
            <person name="Chen W.J."/>
            <person name="Zahm M."/>
            <person name="Cabau C."/>
            <person name="Klopp C."/>
            <person name="Thompson A.W."/>
            <person name="Robinson-Rechavi M."/>
            <person name="Braasch I."/>
            <person name="Lecointre G."/>
            <person name="Bobe J."/>
            <person name="Postlethwait J.H."/>
            <person name="Berthelot C."/>
            <person name="Roest Crollius H."/>
            <person name="Guiguen Y."/>
        </authorList>
    </citation>
    <scope>NUCLEOTIDE SEQUENCE</scope>
    <source>
        <strain evidence="1">NC1722</strain>
    </source>
</reference>
<name>A0AAD7S273_9TELE</name>
<evidence type="ECO:0000313" key="2">
    <source>
        <dbReference type="Proteomes" id="UP001221898"/>
    </source>
</evidence>
<comment type="caution">
    <text evidence="1">The sequence shown here is derived from an EMBL/GenBank/DDBJ whole genome shotgun (WGS) entry which is preliminary data.</text>
</comment>
<dbReference type="EMBL" id="JAINUG010000126">
    <property type="protein sequence ID" value="KAJ8394387.1"/>
    <property type="molecule type" value="Genomic_DNA"/>
</dbReference>
<accession>A0AAD7S273</accession>
<sequence length="108" mass="11758">MLRPCREAQNKRRLDLGCAAAWPSPPPTPVLVIDFRESPALPGTLTPHPQGRCGSPTLPTVRCQRFPHWLPAARPRSKPIQAAGLPPANSRAGCLLIRRSTTCHPVTN</sequence>
<dbReference type="Proteomes" id="UP001221898">
    <property type="component" value="Unassembled WGS sequence"/>
</dbReference>
<protein>
    <submittedName>
        <fullName evidence="1">Uncharacterized protein</fullName>
    </submittedName>
</protein>
<dbReference type="AlphaFoldDB" id="A0AAD7S273"/>
<proteinExistence type="predicted"/>
<evidence type="ECO:0000313" key="1">
    <source>
        <dbReference type="EMBL" id="KAJ8394387.1"/>
    </source>
</evidence>
<gene>
    <name evidence="1" type="ORF">AAFF_G00045980</name>
</gene>